<sequence length="245" mass="25130">MSESLEGQNVVVVGGTAGIGFAVAQQALESGATVTVTGRDADRLASALGELPGARGQAFDADDPVALADFFAGLEQPVDHVFVSAGGPYYGRLADLDAREAGEAIGRGLELMIRLAQIVPPLSRAGGSITLMSGTGSKHPAPGLTVIGAEVASRTAAAANLALEIAPVRMNLIAAGFVDTPLSARLLGDGLEDRRRQLRETLPVRRVIEASDVADLALHLMTNTAITGAVYDLDGGQQLLPAVEA</sequence>
<dbReference type="PANTHER" id="PTHR43477:SF1">
    <property type="entry name" value="DIHYDROANTICAPSIN 7-DEHYDROGENASE"/>
    <property type="match status" value="1"/>
</dbReference>
<dbReference type="RefSeq" id="WP_259508846.1">
    <property type="nucleotide sequence ID" value="NZ_JANLCM010000002.1"/>
</dbReference>
<dbReference type="InterPro" id="IPR051122">
    <property type="entry name" value="SDR_DHRS6-like"/>
</dbReference>
<proteinExistence type="inferred from homology"/>
<evidence type="ECO:0000256" key="1">
    <source>
        <dbReference type="ARBA" id="ARBA00006484"/>
    </source>
</evidence>
<name>A0ABT2GSZ5_9MICO</name>
<dbReference type="PRINTS" id="PR00081">
    <property type="entry name" value="GDHRDH"/>
</dbReference>
<dbReference type="Pfam" id="PF13561">
    <property type="entry name" value="adh_short_C2"/>
    <property type="match status" value="1"/>
</dbReference>
<accession>A0ABT2GSZ5</accession>
<keyword evidence="2" id="KW-0560">Oxidoreductase</keyword>
<dbReference type="InterPro" id="IPR002347">
    <property type="entry name" value="SDR_fam"/>
</dbReference>
<organism evidence="3 4">
    <name type="scientific">Herbiconiux aconitum</name>
    <dbReference type="NCBI Taxonomy" id="2970913"/>
    <lineage>
        <taxon>Bacteria</taxon>
        <taxon>Bacillati</taxon>
        <taxon>Actinomycetota</taxon>
        <taxon>Actinomycetes</taxon>
        <taxon>Micrococcales</taxon>
        <taxon>Microbacteriaceae</taxon>
        <taxon>Herbiconiux</taxon>
    </lineage>
</organism>
<keyword evidence="4" id="KW-1185">Reference proteome</keyword>
<evidence type="ECO:0000313" key="3">
    <source>
        <dbReference type="EMBL" id="MCS5719349.1"/>
    </source>
</evidence>
<evidence type="ECO:0000313" key="4">
    <source>
        <dbReference type="Proteomes" id="UP001165584"/>
    </source>
</evidence>
<gene>
    <name evidence="3" type="ORF">N1027_14520</name>
</gene>
<dbReference type="EMBL" id="JANLCM010000002">
    <property type="protein sequence ID" value="MCS5719349.1"/>
    <property type="molecule type" value="Genomic_DNA"/>
</dbReference>
<dbReference type="SUPFAM" id="SSF51735">
    <property type="entry name" value="NAD(P)-binding Rossmann-fold domains"/>
    <property type="match status" value="1"/>
</dbReference>
<dbReference type="Gene3D" id="3.40.50.720">
    <property type="entry name" value="NAD(P)-binding Rossmann-like Domain"/>
    <property type="match status" value="1"/>
</dbReference>
<comment type="caution">
    <text evidence="3">The sequence shown here is derived from an EMBL/GenBank/DDBJ whole genome shotgun (WGS) entry which is preliminary data.</text>
</comment>
<comment type="similarity">
    <text evidence="1">Belongs to the short-chain dehydrogenases/reductases (SDR) family.</text>
</comment>
<evidence type="ECO:0000256" key="2">
    <source>
        <dbReference type="ARBA" id="ARBA00023002"/>
    </source>
</evidence>
<dbReference type="Proteomes" id="UP001165584">
    <property type="component" value="Unassembled WGS sequence"/>
</dbReference>
<dbReference type="PANTHER" id="PTHR43477">
    <property type="entry name" value="DIHYDROANTICAPSIN 7-DEHYDROGENASE"/>
    <property type="match status" value="1"/>
</dbReference>
<protein>
    <submittedName>
        <fullName evidence="3">SDR family oxidoreductase</fullName>
    </submittedName>
</protein>
<dbReference type="InterPro" id="IPR036291">
    <property type="entry name" value="NAD(P)-bd_dom_sf"/>
</dbReference>
<reference evidence="3" key="1">
    <citation type="submission" date="2022-08" db="EMBL/GenBank/DDBJ databases">
        <authorList>
            <person name="Deng Y."/>
            <person name="Han X.-F."/>
            <person name="Zhang Y.-Q."/>
        </authorList>
    </citation>
    <scope>NUCLEOTIDE SEQUENCE</scope>
    <source>
        <strain evidence="3">CPCC 205763</strain>
    </source>
</reference>